<name>A0A1V6PHR4_9EURO</name>
<organism evidence="1 2">
    <name type="scientific">Penicillium antarcticum</name>
    <dbReference type="NCBI Taxonomy" id="416450"/>
    <lineage>
        <taxon>Eukaryota</taxon>
        <taxon>Fungi</taxon>
        <taxon>Dikarya</taxon>
        <taxon>Ascomycota</taxon>
        <taxon>Pezizomycotina</taxon>
        <taxon>Eurotiomycetes</taxon>
        <taxon>Eurotiomycetidae</taxon>
        <taxon>Eurotiales</taxon>
        <taxon>Aspergillaceae</taxon>
        <taxon>Penicillium</taxon>
    </lineage>
</organism>
<evidence type="ECO:0000313" key="1">
    <source>
        <dbReference type="EMBL" id="OQD76237.1"/>
    </source>
</evidence>
<sequence length="84" mass="9119">MAAIFANGLIQNTANWNFFCDESEWVLDPNVPSTVKQEFGMIKDLLASPRKQKASASLCTIPRDYKAGFGGGQAEAVTLTAKHT</sequence>
<dbReference type="Proteomes" id="UP000191672">
    <property type="component" value="Unassembled WGS sequence"/>
</dbReference>
<protein>
    <submittedName>
        <fullName evidence="1">Uncharacterized protein</fullName>
    </submittedName>
</protein>
<reference evidence="2" key="1">
    <citation type="journal article" date="2017" name="Nat. Microbiol.">
        <title>Global analysis of biosynthetic gene clusters reveals vast potential of secondary metabolite production in Penicillium species.</title>
        <authorList>
            <person name="Nielsen J.C."/>
            <person name="Grijseels S."/>
            <person name="Prigent S."/>
            <person name="Ji B."/>
            <person name="Dainat J."/>
            <person name="Nielsen K.F."/>
            <person name="Frisvad J.C."/>
            <person name="Workman M."/>
            <person name="Nielsen J."/>
        </authorList>
    </citation>
    <scope>NUCLEOTIDE SEQUENCE [LARGE SCALE GENOMIC DNA]</scope>
    <source>
        <strain evidence="2">IBT 31811</strain>
    </source>
</reference>
<evidence type="ECO:0000313" key="2">
    <source>
        <dbReference type="Proteomes" id="UP000191672"/>
    </source>
</evidence>
<accession>A0A1V6PHR4</accession>
<keyword evidence="2" id="KW-1185">Reference proteome</keyword>
<gene>
    <name evidence="1" type="ORF">PENANT_c135G11588</name>
</gene>
<comment type="caution">
    <text evidence="1">The sequence shown here is derived from an EMBL/GenBank/DDBJ whole genome shotgun (WGS) entry which is preliminary data.</text>
</comment>
<dbReference type="AlphaFoldDB" id="A0A1V6PHR4"/>
<dbReference type="EMBL" id="MDYN01000135">
    <property type="protein sequence ID" value="OQD76237.1"/>
    <property type="molecule type" value="Genomic_DNA"/>
</dbReference>
<proteinExistence type="predicted"/>